<dbReference type="Proteomes" id="UP000037931">
    <property type="component" value="Unassembled WGS sequence"/>
</dbReference>
<dbReference type="Pfam" id="PF13372">
    <property type="entry name" value="Alginate_exp"/>
    <property type="match status" value="1"/>
</dbReference>
<keyword evidence="4" id="KW-1185">Reference proteome</keyword>
<evidence type="ECO:0000256" key="1">
    <source>
        <dbReference type="SAM" id="SignalP"/>
    </source>
</evidence>
<dbReference type="AlphaFoldDB" id="A0A0M9GD21"/>
<dbReference type="OrthoDB" id="311329at2"/>
<evidence type="ECO:0000259" key="2">
    <source>
        <dbReference type="Pfam" id="PF13372"/>
    </source>
</evidence>
<evidence type="ECO:0000313" key="3">
    <source>
        <dbReference type="EMBL" id="KPA88216.1"/>
    </source>
</evidence>
<feature type="domain" description="Alginate export" evidence="2">
    <location>
        <begin position="74"/>
        <end position="462"/>
    </location>
</feature>
<dbReference type="InterPro" id="IPR053728">
    <property type="entry name" value="Alginate_Permeability_Chnl"/>
</dbReference>
<reference evidence="3 4" key="1">
    <citation type="journal article" date="2015" name="PLoS ONE">
        <title>Rice-Infecting Pseudomonas Genomes Are Highly Accessorized and Harbor Multiple Putative Virulence Mechanisms to Cause Sheath Brown Rot.</title>
        <authorList>
            <person name="Quibod I.L."/>
            <person name="Grande G."/>
            <person name="Oreiro E.G."/>
            <person name="Borja F.N."/>
            <person name="Dossa G.S."/>
            <person name="Mauleon R."/>
            <person name="Cruz C.V."/>
            <person name="Oliva R."/>
        </authorList>
    </citation>
    <scope>NUCLEOTIDE SEQUENCE [LARGE SCALE GENOMIC DNA]</scope>
    <source>
        <strain evidence="3 4">IRRI 6609</strain>
    </source>
</reference>
<gene>
    <name evidence="3" type="ORF">PF66_05268</name>
</gene>
<accession>A0A0M9GD21</accession>
<name>A0A0M9GD21_9PSED</name>
<feature type="chain" id="PRO_5005836418" evidence="1">
    <location>
        <begin position="28"/>
        <end position="468"/>
    </location>
</feature>
<protein>
    <submittedName>
        <fullName evidence="3">Alginate export</fullName>
    </submittedName>
</protein>
<dbReference type="Gene3D" id="2.40.160.100">
    <property type="match status" value="1"/>
</dbReference>
<proteinExistence type="predicted"/>
<keyword evidence="1" id="KW-0732">Signal</keyword>
<dbReference type="PATRIC" id="fig|50340.43.peg.2976"/>
<dbReference type="EMBL" id="JSYZ01000022">
    <property type="protein sequence ID" value="KPA88216.1"/>
    <property type="molecule type" value="Genomic_DNA"/>
</dbReference>
<feature type="signal peptide" evidence="1">
    <location>
        <begin position="1"/>
        <end position="27"/>
    </location>
</feature>
<dbReference type="InterPro" id="IPR025388">
    <property type="entry name" value="Alginate_export_dom"/>
</dbReference>
<evidence type="ECO:0000313" key="4">
    <source>
        <dbReference type="Proteomes" id="UP000037931"/>
    </source>
</evidence>
<dbReference type="RefSeq" id="WP_054064199.1">
    <property type="nucleotide sequence ID" value="NZ_JSYZ01000022.1"/>
</dbReference>
<comment type="caution">
    <text evidence="3">The sequence shown here is derived from an EMBL/GenBank/DDBJ whole genome shotgun (WGS) entry which is preliminary data.</text>
</comment>
<organism evidence="3 4">
    <name type="scientific">Pseudomonas asplenii</name>
    <dbReference type="NCBI Taxonomy" id="53407"/>
    <lineage>
        <taxon>Bacteria</taxon>
        <taxon>Pseudomonadati</taxon>
        <taxon>Pseudomonadota</taxon>
        <taxon>Gammaproteobacteria</taxon>
        <taxon>Pseudomonadales</taxon>
        <taxon>Pseudomonadaceae</taxon>
        <taxon>Pseudomonas</taxon>
    </lineage>
</organism>
<sequence precursor="true">MSRRPSHSRYAWALAVLWPLGVSSGHAAEPAERPVLKTNRWQEDWSVLQNPALKTAPLDDLKYIPLSADNPDSYLSFGATLRERFELNDAAGFGIGGRSRDSWLIQRLQAHADLHLNEHWRVFTQLEDARAFGKDAIGGADQNHLDLRLAFAEYVDQTADHTFKARVGRQDFAFDLQRFISSRDGPNVRQSFDAVWGDWETENWRFIGLASHPVQYLDGRHFDDKSNADVAFHMLRVERLIGGKNELSAYYGLYEERDARYLDAQGDEHRNIFDVRLGGASGPYDWDVEAMVQSGSVGSKDIRAWGGGSRLGYTWQSTPWKPRLGLQLDAASGDRHPGDGTLNTFNPLFPNGYYFSLAGYTGYSNLIHVKPSITVKPVTDLSVQAAVGLLWRQTTEDAVYTQPNLPVAGTAGQGGRWTGYYDQLRLDYAFNRNLSGAIEAVHYEVGQALRDAGGDDSNYLGVELKFMW</sequence>
<dbReference type="STRING" id="50340.PF66_05268"/>